<feature type="compositionally biased region" description="Basic and acidic residues" evidence="1">
    <location>
        <begin position="55"/>
        <end position="67"/>
    </location>
</feature>
<dbReference type="AlphaFoldDB" id="A0A2T6C6W9"/>
<reference evidence="2 3" key="1">
    <citation type="submission" date="2018-04" db="EMBL/GenBank/DDBJ databases">
        <title>Genomic Encyclopedia of Archaeal and Bacterial Type Strains, Phase II (KMG-II): from individual species to whole genera.</title>
        <authorList>
            <person name="Goeker M."/>
        </authorList>
    </citation>
    <scope>NUCLEOTIDE SEQUENCE [LARGE SCALE GENOMIC DNA]</scope>
    <source>
        <strain evidence="2 3">DSM 25731</strain>
    </source>
</reference>
<organism evidence="2 3">
    <name type="scientific">Kordia periserrulae</name>
    <dbReference type="NCBI Taxonomy" id="701523"/>
    <lineage>
        <taxon>Bacteria</taxon>
        <taxon>Pseudomonadati</taxon>
        <taxon>Bacteroidota</taxon>
        <taxon>Flavobacteriia</taxon>
        <taxon>Flavobacteriales</taxon>
        <taxon>Flavobacteriaceae</taxon>
        <taxon>Kordia</taxon>
    </lineage>
</organism>
<evidence type="ECO:0000313" key="3">
    <source>
        <dbReference type="Proteomes" id="UP000244090"/>
    </source>
</evidence>
<feature type="compositionally biased region" description="Basic and acidic residues" evidence="1">
    <location>
        <begin position="21"/>
        <end position="35"/>
    </location>
</feature>
<evidence type="ECO:0000313" key="2">
    <source>
        <dbReference type="EMBL" id="PTX64068.1"/>
    </source>
</evidence>
<feature type="region of interest" description="Disordered" evidence="1">
    <location>
        <begin position="1"/>
        <end position="70"/>
    </location>
</feature>
<comment type="caution">
    <text evidence="2">The sequence shown here is derived from an EMBL/GenBank/DDBJ whole genome shotgun (WGS) entry which is preliminary data.</text>
</comment>
<keyword evidence="3" id="KW-1185">Reference proteome</keyword>
<evidence type="ECO:0000256" key="1">
    <source>
        <dbReference type="SAM" id="MobiDB-lite"/>
    </source>
</evidence>
<name>A0A2T6C6W9_9FLAO</name>
<gene>
    <name evidence="2" type="ORF">C8N46_101678</name>
</gene>
<proteinExistence type="predicted"/>
<protein>
    <submittedName>
        <fullName evidence="2">Uncharacterized protein</fullName>
    </submittedName>
</protein>
<dbReference type="EMBL" id="QBKT01000001">
    <property type="protein sequence ID" value="PTX64068.1"/>
    <property type="molecule type" value="Genomic_DNA"/>
</dbReference>
<sequence length="114" mass="13572">MYTSKKQEHQHKKQVTATQLKRSESSGKTLEDNRATSETAQLVTQLAHKRGKRKSTQEKHQKGERQLQDAQIQARWRQLYNSNFSKGTPFCKNWIKKNRQQHGENYSQWTRQKM</sequence>
<dbReference type="Proteomes" id="UP000244090">
    <property type="component" value="Unassembled WGS sequence"/>
</dbReference>
<dbReference type="RefSeq" id="WP_108113411.1">
    <property type="nucleotide sequence ID" value="NZ_QBKT01000001.1"/>
</dbReference>
<accession>A0A2T6C6W9</accession>